<feature type="region of interest" description="Disordered" evidence="1">
    <location>
        <begin position="704"/>
        <end position="723"/>
    </location>
</feature>
<feature type="compositionally biased region" description="Acidic residues" evidence="1">
    <location>
        <begin position="1"/>
        <end position="12"/>
    </location>
</feature>
<feature type="region of interest" description="Disordered" evidence="1">
    <location>
        <begin position="474"/>
        <end position="536"/>
    </location>
</feature>
<comment type="caution">
    <text evidence="2">The sequence shown here is derived from an EMBL/GenBank/DDBJ whole genome shotgun (WGS) entry which is preliminary data.</text>
</comment>
<reference evidence="2 3" key="1">
    <citation type="submission" date="2017-11" db="EMBL/GenBank/DDBJ databases">
        <title>Reclassification of Bisgaard taxon 7 as Conservatibacter flavescens gen. nov., sp. nov.</title>
        <authorList>
            <person name="Christensen H."/>
        </authorList>
    </citation>
    <scope>NUCLEOTIDE SEQUENCE [LARGE SCALE GENOMIC DNA]</scope>
    <source>
        <strain evidence="2 3">7_4</strain>
    </source>
</reference>
<dbReference type="EMBL" id="PHHA01000005">
    <property type="protein sequence ID" value="PJG85885.1"/>
    <property type="molecule type" value="Genomic_DNA"/>
</dbReference>
<protein>
    <recommendedName>
        <fullName evidence="4">Bacterial Ig domain-containing protein</fullName>
    </recommendedName>
</protein>
<feature type="compositionally biased region" description="Polar residues" evidence="1">
    <location>
        <begin position="732"/>
        <end position="747"/>
    </location>
</feature>
<feature type="region of interest" description="Disordered" evidence="1">
    <location>
        <begin position="277"/>
        <end position="297"/>
    </location>
</feature>
<dbReference type="Proteomes" id="UP000229329">
    <property type="component" value="Unassembled WGS sequence"/>
</dbReference>
<sequence length="1333" mass="137094">MDTDDDNDGVNNEDEKANGTDPKNTDSDGDGTPDGDEDSDGDGITDGDESDENSGTITDKDGDGIADLMDPATLTVDLVDNIDKTNVSNAPINGTSTQLPEGTVITITIKDKDGKEVQKTATIKSDGTYETTADLSELADGPISVEATANDGKVKATDDSANTLNTAPAAVDPNGGVSTTPSVNEGENIVTTVKLTNNNGVNNLPVLRSTDSANNDDFDDTATTYSDGVTRNADGTLNVPVGVTSFTITTPVKADTVTEGAETVKYTVGGVAGNEATINDTSTAPVTPTPTPTPSLKAPIVTINDGGDGTITANDMPKGEVNVTVDFPKDAGYEAGDTIKIVDDKGNVLLDRPLTQADIDNGSITVPWTPEATDGPATVTATITTKPDNTSVSGSDDTTIKFADKPVITASDTDGSVTVKPGDDNEKVDITFTDENDQPKTVTVTKNPTTGEWEITNADGTGATVDKDTGVVTIPQDDVKDGSPVTATGTDDVDNTAEATPVNAGTDSTPTPPANTADKPIITPSTTDGSVKVTPGTDNETVEIKFIGEDDQPKTVTIFKDPTSNLWVINDPDNSGATVDHTTGVVTIPENSVKDGSEVNATGTDEQGATADADPKNAGTDGASTPPTPNTADKPEITASTTDGSVAVKPGDDNEKVDITFTGEDDQPKTVTVTKNPTTGEWTITDAGGTGATVDKDTGVVTIPQDDVKDGSPVNAKGTDDQGAIADATPVNAGTDSTPTPPATNTADKPVITASDTDGSVTVKPGDDNEKVDITFTGEDEQPKTVTVTKNPTTGEWEITDADGTGATVDKDTGVVTIPQDAVKDGSPVNAKGTDDQKATADATPVNAGTDVPPTVSISVTNPVVQEKGNETMDFTVTLNKVATTDTVVTVVLRQTEDDTVHDASVPSAINQAQPTNGDYVLSTTDNITLSGNTLTITIPAGQTSATFKVNPFTEESINGLSDTFGGEPDETVHATITAATNGYTPATGASIAQGTIIDNDPKALNQLTLDWSLEVGPTEAIMAMTNPTNAGQFPAGVIFNGQAPVFLTNYDDVVYLGYYQSGTESSGAGNISSLLYISNGANGRLTDDNNNRTTVDLAQGDDVLWVKGYQGINASVYLGEGNDIYRLSGGLDGNIYGEAGNDEITVGGLVSSAAKIYTGSGSDTVTLNSGFDGLIDLGSGVRPDEYLDTYQTGTSLGNDNNTDTASDVNTVKLAGAMTSGQIVGGAGTDILELTGNSNRTISLERLKNMDVIDLTAGNNTLTNVTSENLANNNNLHIKGNAGDRVNLGPQNLLGENTGSFTNTGSTTEDGVSYNIWTGGTSTVYIQDGITVI</sequence>
<dbReference type="OrthoDB" id="5672272at2"/>
<keyword evidence="3" id="KW-1185">Reference proteome</keyword>
<evidence type="ECO:0008006" key="4">
    <source>
        <dbReference type="Google" id="ProtNLM"/>
    </source>
</evidence>
<gene>
    <name evidence="2" type="ORF">CVP05_03900</name>
</gene>
<dbReference type="RefSeq" id="WP_100288273.1">
    <property type="nucleotide sequence ID" value="NZ_PHHA01000005.1"/>
</dbReference>
<feature type="region of interest" description="Disordered" evidence="1">
    <location>
        <begin position="1"/>
        <end position="66"/>
    </location>
</feature>
<feature type="compositionally biased region" description="Basic and acidic residues" evidence="1">
    <location>
        <begin position="13"/>
        <end position="26"/>
    </location>
</feature>
<name>A0A2M8S408_9PAST</name>
<accession>A0A2M8S408</accession>
<feature type="compositionally biased region" description="Acidic residues" evidence="1">
    <location>
        <begin position="27"/>
        <end position="52"/>
    </location>
</feature>
<evidence type="ECO:0000313" key="2">
    <source>
        <dbReference type="EMBL" id="PJG85885.1"/>
    </source>
</evidence>
<evidence type="ECO:0000256" key="1">
    <source>
        <dbReference type="SAM" id="MobiDB-lite"/>
    </source>
</evidence>
<organism evidence="2 3">
    <name type="scientific">Conservatibacter flavescens</name>
    <dbReference type="NCBI Taxonomy" id="28161"/>
    <lineage>
        <taxon>Bacteria</taxon>
        <taxon>Pseudomonadati</taxon>
        <taxon>Pseudomonadota</taxon>
        <taxon>Gammaproteobacteria</taxon>
        <taxon>Pasteurellales</taxon>
        <taxon>Pasteurellaceae</taxon>
        <taxon>Conservatibacter</taxon>
    </lineage>
</organism>
<dbReference type="InterPro" id="IPR038081">
    <property type="entry name" value="CalX-like_sf"/>
</dbReference>
<feature type="region of interest" description="Disordered" evidence="1">
    <location>
        <begin position="821"/>
        <end position="857"/>
    </location>
</feature>
<dbReference type="SUPFAM" id="SSF141072">
    <property type="entry name" value="CalX-like"/>
    <property type="match status" value="2"/>
</dbReference>
<dbReference type="Gene3D" id="2.60.40.2030">
    <property type="match status" value="1"/>
</dbReference>
<feature type="region of interest" description="Disordered" evidence="1">
    <location>
        <begin position="591"/>
        <end position="661"/>
    </location>
</feature>
<proteinExistence type="predicted"/>
<feature type="region of interest" description="Disordered" evidence="1">
    <location>
        <begin position="729"/>
        <end position="769"/>
    </location>
</feature>
<evidence type="ECO:0000313" key="3">
    <source>
        <dbReference type="Proteomes" id="UP000229329"/>
    </source>
</evidence>